<dbReference type="OrthoDB" id="9789407at2"/>
<comment type="similarity">
    <text evidence="1">Belongs to the bactofilin family.</text>
</comment>
<dbReference type="InterPro" id="IPR007607">
    <property type="entry name" value="BacA/B"/>
</dbReference>
<gene>
    <name evidence="2" type="ORF">SY83_12595</name>
</gene>
<dbReference type="PATRIC" id="fig|1178515.4.peg.2520"/>
<dbReference type="RefSeq" id="WP_068606979.1">
    <property type="nucleotide sequence ID" value="NZ_CP011388.1"/>
</dbReference>
<dbReference type="PANTHER" id="PTHR35024:SF4">
    <property type="entry name" value="POLYMER-FORMING CYTOSKELETAL PROTEIN"/>
    <property type="match status" value="1"/>
</dbReference>
<dbReference type="STRING" id="1178515.SY83_12595"/>
<dbReference type="PANTHER" id="PTHR35024">
    <property type="entry name" value="HYPOTHETICAL CYTOSOLIC PROTEIN"/>
    <property type="match status" value="1"/>
</dbReference>
<proteinExistence type="inferred from homology"/>
<reference evidence="2 3" key="1">
    <citation type="submission" date="2015-01" db="EMBL/GenBank/DDBJ databases">
        <title>Paenibacillus swuensis/DY6/whole genome sequencing.</title>
        <authorList>
            <person name="Kim M.K."/>
            <person name="Srinivasan S."/>
            <person name="Lee J.-J."/>
        </authorList>
    </citation>
    <scope>NUCLEOTIDE SEQUENCE [LARGE SCALE GENOMIC DNA]</scope>
    <source>
        <strain evidence="2 3">DY6</strain>
    </source>
</reference>
<evidence type="ECO:0000256" key="1">
    <source>
        <dbReference type="ARBA" id="ARBA00044755"/>
    </source>
</evidence>
<name>A0A172TJK5_9BACL</name>
<dbReference type="EMBL" id="CP011388">
    <property type="protein sequence ID" value="ANE46973.1"/>
    <property type="molecule type" value="Genomic_DNA"/>
</dbReference>
<dbReference type="Pfam" id="PF04519">
    <property type="entry name" value="Bactofilin"/>
    <property type="match status" value="1"/>
</dbReference>
<protein>
    <submittedName>
        <fullName evidence="2">Cell shape determination protein CcmA</fullName>
    </submittedName>
</protein>
<keyword evidence="3" id="KW-1185">Reference proteome</keyword>
<dbReference type="AlphaFoldDB" id="A0A172TJK5"/>
<dbReference type="KEGG" id="pswu:SY83_12595"/>
<sequence>MFSKKKAALNPNTTDTLVGEGSIFEGKITSEASVRIEGQITGDISCQGDVIVGEEGIVKSNIAARDVVIAGAVHGNVNTKGKLTIMSTGKLYGNTNAAAFIIEEGGLFQGMSKMDTEAAVAEETIEIVEKQKPAAYVEKTVLL</sequence>
<evidence type="ECO:0000313" key="3">
    <source>
        <dbReference type="Proteomes" id="UP000076927"/>
    </source>
</evidence>
<accession>A0A172TJK5</accession>
<evidence type="ECO:0000313" key="2">
    <source>
        <dbReference type="EMBL" id="ANE46973.1"/>
    </source>
</evidence>
<dbReference type="Proteomes" id="UP000076927">
    <property type="component" value="Chromosome"/>
</dbReference>
<organism evidence="2 3">
    <name type="scientific">Paenibacillus swuensis</name>
    <dbReference type="NCBI Taxonomy" id="1178515"/>
    <lineage>
        <taxon>Bacteria</taxon>
        <taxon>Bacillati</taxon>
        <taxon>Bacillota</taxon>
        <taxon>Bacilli</taxon>
        <taxon>Bacillales</taxon>
        <taxon>Paenibacillaceae</taxon>
        <taxon>Paenibacillus</taxon>
    </lineage>
</organism>